<evidence type="ECO:0000256" key="1">
    <source>
        <dbReference type="SAM" id="Phobius"/>
    </source>
</evidence>
<keyword evidence="1" id="KW-1133">Transmembrane helix</keyword>
<dbReference type="HOGENOM" id="CLU_071818_3_0_4"/>
<keyword evidence="1" id="KW-0812">Transmembrane</keyword>
<dbReference type="STRING" id="983917.RGE_30300"/>
<dbReference type="RefSeq" id="WP_014429230.1">
    <property type="nucleotide sequence ID" value="NC_017075.1"/>
</dbReference>
<keyword evidence="1" id="KW-0472">Membrane</keyword>
<dbReference type="EMBL" id="AP012320">
    <property type="protein sequence ID" value="BAL96369.1"/>
    <property type="molecule type" value="Genomic_DNA"/>
</dbReference>
<dbReference type="eggNOG" id="COG3455">
    <property type="taxonomic scope" value="Bacteria"/>
</dbReference>
<dbReference type="AlphaFoldDB" id="I0HTN2"/>
<dbReference type="PATRIC" id="fig|983917.3.peg.2952"/>
<evidence type="ECO:0000313" key="3">
    <source>
        <dbReference type="EMBL" id="BAL96369.1"/>
    </source>
</evidence>
<dbReference type="Pfam" id="PF09850">
    <property type="entry name" value="DotU"/>
    <property type="match status" value="1"/>
</dbReference>
<dbReference type="InterPro" id="IPR017732">
    <property type="entry name" value="T4/T6SS_DotU"/>
</dbReference>
<dbReference type="Gene3D" id="1.25.40.590">
    <property type="entry name" value="Type IV / VI secretion system, DotU"/>
    <property type="match status" value="1"/>
</dbReference>
<feature type="domain" description="Type IV / VI secretion system DotU" evidence="2">
    <location>
        <begin position="17"/>
        <end position="215"/>
    </location>
</feature>
<evidence type="ECO:0000313" key="4">
    <source>
        <dbReference type="Proteomes" id="UP000007883"/>
    </source>
</evidence>
<name>I0HTN2_RUBGI</name>
<proteinExistence type="predicted"/>
<reference evidence="3 4" key="1">
    <citation type="journal article" date="2012" name="J. Bacteriol.">
        <title>Complete genome sequence of phototrophic betaproteobacterium Rubrivivax gelatinosus IL144.</title>
        <authorList>
            <person name="Nagashima S."/>
            <person name="Kamimura A."/>
            <person name="Shimizu T."/>
            <person name="Nakamura-isaki S."/>
            <person name="Aono E."/>
            <person name="Sakamoto K."/>
            <person name="Ichikawa N."/>
            <person name="Nakazawa H."/>
            <person name="Sekine M."/>
            <person name="Yamazaki S."/>
            <person name="Fujita N."/>
            <person name="Shimada K."/>
            <person name="Hanada S."/>
            <person name="Nagashima K.V.P."/>
        </authorList>
    </citation>
    <scope>NUCLEOTIDE SEQUENCE [LARGE SCALE GENOMIC DNA]</scope>
    <source>
        <strain evidence="4">NBRC 100245 / IL144</strain>
    </source>
</reference>
<evidence type="ECO:0000259" key="2">
    <source>
        <dbReference type="Pfam" id="PF09850"/>
    </source>
</evidence>
<feature type="transmembrane region" description="Helical" evidence="1">
    <location>
        <begin position="193"/>
        <end position="213"/>
    </location>
</feature>
<protein>
    <recommendedName>
        <fullName evidence="2">Type IV / VI secretion system DotU domain-containing protein</fullName>
    </recommendedName>
</protein>
<dbReference type="NCBIfam" id="TIGR03349">
    <property type="entry name" value="IV_VI_DotU"/>
    <property type="match status" value="1"/>
</dbReference>
<accession>I0HTN2</accession>
<sequence length="246" mass="27794">MDAAVAPPNDSTARADLLGLLHEGFYALMLVRAGARPDDVRAFRRALRDWLGGVEAEARRRGLDADDARLACFAFAALCDELALGAPGLLREAWLQQPLQHELFDEPLAGERFFEHLDRLREQGPRRLAVLEVFRLCLLLGYQGRYAFQAPESRAWLVQRLDDEITRWRGGRAPFAPRAQPPDHLVHRLRRQVPAWAVVAVCAGVVLLAWAALRLQLDRWTEQELARLPPAVQPLAEPARLSIRWP</sequence>
<dbReference type="Proteomes" id="UP000007883">
    <property type="component" value="Chromosome"/>
</dbReference>
<gene>
    <name evidence="3" type="ordered locus">RGE_30300</name>
</gene>
<keyword evidence="4" id="KW-1185">Reference proteome</keyword>
<dbReference type="KEGG" id="rge:RGE_30300"/>
<organism evidence="3 4">
    <name type="scientific">Rubrivivax gelatinosus (strain NBRC 100245 / IL144)</name>
    <dbReference type="NCBI Taxonomy" id="983917"/>
    <lineage>
        <taxon>Bacteria</taxon>
        <taxon>Pseudomonadati</taxon>
        <taxon>Pseudomonadota</taxon>
        <taxon>Betaproteobacteria</taxon>
        <taxon>Burkholderiales</taxon>
        <taxon>Sphaerotilaceae</taxon>
        <taxon>Rubrivivax</taxon>
    </lineage>
</organism>
<dbReference type="InterPro" id="IPR038522">
    <property type="entry name" value="T4/T6SS_DotU_sf"/>
</dbReference>
<dbReference type="PANTHER" id="PTHR38033">
    <property type="entry name" value="MEMBRANE PROTEIN-RELATED"/>
    <property type="match status" value="1"/>
</dbReference>
<dbReference type="PANTHER" id="PTHR38033:SF1">
    <property type="entry name" value="DOTU FAMILY TYPE IV_VI SECRETION SYSTEM PROTEIN"/>
    <property type="match status" value="1"/>
</dbReference>